<evidence type="ECO:0000256" key="3">
    <source>
        <dbReference type="SAM" id="MobiDB-lite"/>
    </source>
</evidence>
<dbReference type="Proteomes" id="UP001519291">
    <property type="component" value="Unassembled WGS sequence"/>
</dbReference>
<sequence>MSRTAATHEQREQHEQHQHHEQHEKGTTDMTYQQPEPLAFTAGRLTGRVIFVTGASSGIGAAAVRRFAAEGALVAAAARRADRVEALAAELRAAGHEALGLECDVTDERSVADAVDRTVRTFGRLDGAFNNAGAGGARARLHELDTDHFDTVMATNVRGVFLSMKHQIPAMLDSGGGSVVISSSVAGLVGSPLNTDYATSKHALTGLVKCAALDYARDDIRVNAIAPGPTRSEMFDRWMPTDEARAALADRFPMNYVADPDDMARTALFLLSDESRWTTGTVLPCEGGFTAG</sequence>
<comment type="caution">
    <text evidence="4">The sequence shown here is derived from an EMBL/GenBank/DDBJ whole genome shotgun (WGS) entry which is preliminary data.</text>
</comment>
<evidence type="ECO:0000256" key="1">
    <source>
        <dbReference type="ARBA" id="ARBA00006484"/>
    </source>
</evidence>
<dbReference type="PANTHER" id="PTHR24321:SF11">
    <property type="entry name" value="BLR0893 PROTEIN"/>
    <property type="match status" value="1"/>
</dbReference>
<keyword evidence="2" id="KW-0560">Oxidoreductase</keyword>
<dbReference type="SUPFAM" id="SSF51735">
    <property type="entry name" value="NAD(P)-binding Rossmann-fold domains"/>
    <property type="match status" value="1"/>
</dbReference>
<dbReference type="Gene3D" id="3.40.50.720">
    <property type="entry name" value="NAD(P)-binding Rossmann-like Domain"/>
    <property type="match status" value="1"/>
</dbReference>
<dbReference type="InterPro" id="IPR020904">
    <property type="entry name" value="Sc_DH/Rdtase_CS"/>
</dbReference>
<dbReference type="PRINTS" id="PR00081">
    <property type="entry name" value="GDHRDH"/>
</dbReference>
<dbReference type="NCBIfam" id="NF005559">
    <property type="entry name" value="PRK07231.1"/>
    <property type="match status" value="1"/>
</dbReference>
<evidence type="ECO:0000313" key="5">
    <source>
        <dbReference type="Proteomes" id="UP001519291"/>
    </source>
</evidence>
<accession>A0ABS4YA04</accession>
<dbReference type="PANTHER" id="PTHR24321">
    <property type="entry name" value="DEHYDROGENASES, SHORT CHAIN"/>
    <property type="match status" value="1"/>
</dbReference>
<dbReference type="InterPro" id="IPR002347">
    <property type="entry name" value="SDR_fam"/>
</dbReference>
<protein>
    <submittedName>
        <fullName evidence="4">NAD(P)-dependent dehydrogenase (Short-subunit alcohol dehydrogenase family)</fullName>
    </submittedName>
</protein>
<comment type="similarity">
    <text evidence="1">Belongs to the short-chain dehydrogenases/reductases (SDR) family.</text>
</comment>
<dbReference type="PRINTS" id="PR00080">
    <property type="entry name" value="SDRFAMILY"/>
</dbReference>
<dbReference type="Pfam" id="PF13561">
    <property type="entry name" value="adh_short_C2"/>
    <property type="match status" value="1"/>
</dbReference>
<gene>
    <name evidence="4" type="ORF">JO379_004736</name>
</gene>
<dbReference type="EMBL" id="JAGIOH010000001">
    <property type="protein sequence ID" value="MBP2405267.1"/>
    <property type="molecule type" value="Genomic_DNA"/>
</dbReference>
<dbReference type="PROSITE" id="PS00061">
    <property type="entry name" value="ADH_SHORT"/>
    <property type="match status" value="1"/>
</dbReference>
<evidence type="ECO:0000256" key="2">
    <source>
        <dbReference type="ARBA" id="ARBA00023002"/>
    </source>
</evidence>
<dbReference type="GeneID" id="91571597"/>
<evidence type="ECO:0000313" key="4">
    <source>
        <dbReference type="EMBL" id="MBP2405267.1"/>
    </source>
</evidence>
<dbReference type="RefSeq" id="WP_307842114.1">
    <property type="nucleotide sequence ID" value="NZ_JAGIOH010000001.1"/>
</dbReference>
<proteinExistence type="inferred from homology"/>
<feature type="compositionally biased region" description="Basic and acidic residues" evidence="3">
    <location>
        <begin position="1"/>
        <end position="27"/>
    </location>
</feature>
<name>A0ABS4YA04_9ACTN</name>
<organism evidence="4 5">
    <name type="scientific">Streptomyces syringium</name>
    <dbReference type="NCBI Taxonomy" id="76729"/>
    <lineage>
        <taxon>Bacteria</taxon>
        <taxon>Bacillati</taxon>
        <taxon>Actinomycetota</taxon>
        <taxon>Actinomycetes</taxon>
        <taxon>Kitasatosporales</taxon>
        <taxon>Streptomycetaceae</taxon>
        <taxon>Streptomyces</taxon>
    </lineage>
</organism>
<dbReference type="CDD" id="cd05233">
    <property type="entry name" value="SDR_c"/>
    <property type="match status" value="1"/>
</dbReference>
<reference evidence="4 5" key="1">
    <citation type="submission" date="2021-03" db="EMBL/GenBank/DDBJ databases">
        <title>Sequencing the genomes of 1000 actinobacteria strains.</title>
        <authorList>
            <person name="Klenk H.-P."/>
        </authorList>
    </citation>
    <scope>NUCLEOTIDE SEQUENCE [LARGE SCALE GENOMIC DNA]</scope>
    <source>
        <strain evidence="4 5">DSM 41480</strain>
    </source>
</reference>
<keyword evidence="5" id="KW-1185">Reference proteome</keyword>
<dbReference type="InterPro" id="IPR036291">
    <property type="entry name" value="NAD(P)-bd_dom_sf"/>
</dbReference>
<feature type="region of interest" description="Disordered" evidence="3">
    <location>
        <begin position="1"/>
        <end position="30"/>
    </location>
</feature>